<organism evidence="2 3">
    <name type="scientific">Nonomuraea fuscirosea</name>
    <dbReference type="NCBI Taxonomy" id="1291556"/>
    <lineage>
        <taxon>Bacteria</taxon>
        <taxon>Bacillati</taxon>
        <taxon>Actinomycetota</taxon>
        <taxon>Actinomycetes</taxon>
        <taxon>Streptosporangiales</taxon>
        <taxon>Streptosporangiaceae</taxon>
        <taxon>Nonomuraea</taxon>
    </lineage>
</organism>
<dbReference type="Pfam" id="PF02624">
    <property type="entry name" value="YcaO"/>
    <property type="match status" value="1"/>
</dbReference>
<reference evidence="2 3" key="1">
    <citation type="submission" date="2018-03" db="EMBL/GenBank/DDBJ databases">
        <title>Genomic Encyclopedia of Type Strains, Phase III (KMG-III): the genomes of soil and plant-associated and newly described type strains.</title>
        <authorList>
            <person name="Whitman W."/>
        </authorList>
    </citation>
    <scope>NUCLEOTIDE SEQUENCE [LARGE SCALE GENOMIC DNA]</scope>
    <source>
        <strain evidence="2 3">CGMCC 4.7104</strain>
    </source>
</reference>
<keyword evidence="2" id="KW-0689">Ribosomal protein</keyword>
<dbReference type="Gene3D" id="3.30.40.250">
    <property type="match status" value="1"/>
</dbReference>
<keyword evidence="3" id="KW-1185">Reference proteome</keyword>
<dbReference type="Gene3D" id="3.90.930.60">
    <property type="match status" value="1"/>
</dbReference>
<evidence type="ECO:0000259" key="1">
    <source>
        <dbReference type="PROSITE" id="PS51664"/>
    </source>
</evidence>
<evidence type="ECO:0000313" key="2">
    <source>
        <dbReference type="EMBL" id="PRX68229.1"/>
    </source>
</evidence>
<keyword evidence="2" id="KW-0687">Ribonucleoprotein</keyword>
<dbReference type="RefSeq" id="WP_181307154.1">
    <property type="nucleotide sequence ID" value="NZ_PVNG01000003.1"/>
</dbReference>
<dbReference type="NCBIfam" id="TIGR03604">
    <property type="entry name" value="TOMM_cyclo_SagD"/>
    <property type="match status" value="1"/>
</dbReference>
<accession>A0A2T0N6P7</accession>
<proteinExistence type="predicted"/>
<gene>
    <name evidence="2" type="ORF">B0I32_103190</name>
</gene>
<dbReference type="EMBL" id="PVNG01000003">
    <property type="protein sequence ID" value="PRX68229.1"/>
    <property type="molecule type" value="Genomic_DNA"/>
</dbReference>
<dbReference type="AlphaFoldDB" id="A0A2T0N6P7"/>
<dbReference type="NCBIfam" id="TIGR03882">
    <property type="entry name" value="cyclo_dehyd_2"/>
    <property type="match status" value="1"/>
</dbReference>
<keyword evidence="2" id="KW-0808">Transferase</keyword>
<feature type="domain" description="YcaO" evidence="1">
    <location>
        <begin position="391"/>
        <end position="765"/>
    </location>
</feature>
<comment type="caution">
    <text evidence="2">The sequence shown here is derived from an EMBL/GenBank/DDBJ whole genome shotgun (WGS) entry which is preliminary data.</text>
</comment>
<dbReference type="Gene3D" id="3.40.50.720">
    <property type="entry name" value="NAD(P)-binding Rossmann-like Domain"/>
    <property type="match status" value="1"/>
</dbReference>
<dbReference type="Gene3D" id="3.30.1330.230">
    <property type="match status" value="1"/>
</dbReference>
<dbReference type="InterPro" id="IPR022291">
    <property type="entry name" value="Bacteriocin_synth_cyclodeHase"/>
</dbReference>
<dbReference type="PANTHER" id="PTHR37809">
    <property type="entry name" value="RIBOSOMAL PROTEIN S12 METHYLTHIOTRANSFERASE ACCESSORY FACTOR YCAO"/>
    <property type="match status" value="1"/>
</dbReference>
<dbReference type="NCBIfam" id="TIGR00702">
    <property type="entry name" value="YcaO-type kinase domain"/>
    <property type="match status" value="1"/>
</dbReference>
<dbReference type="Proteomes" id="UP000238312">
    <property type="component" value="Unassembled WGS sequence"/>
</dbReference>
<dbReference type="PROSITE" id="PS51664">
    <property type="entry name" value="YCAO"/>
    <property type="match status" value="1"/>
</dbReference>
<dbReference type="InterPro" id="IPR027624">
    <property type="entry name" value="TOMM_cyclo_SagD"/>
</dbReference>
<dbReference type="Gene3D" id="3.30.160.660">
    <property type="match status" value="1"/>
</dbReference>
<dbReference type="PANTHER" id="PTHR37809:SF1">
    <property type="entry name" value="RIBOSOMAL PROTEIN S12 METHYLTHIOTRANSFERASE ACCESSORY FACTOR YCAO"/>
    <property type="match status" value="1"/>
</dbReference>
<name>A0A2T0N6P7_9ACTN</name>
<dbReference type="InterPro" id="IPR003776">
    <property type="entry name" value="YcaO-like_dom"/>
</dbReference>
<protein>
    <submittedName>
        <fullName evidence="2">Ribosomal protein S12 methylthiotransferase accessory factor</fullName>
    </submittedName>
</protein>
<evidence type="ECO:0000313" key="3">
    <source>
        <dbReference type="Proteomes" id="UP000238312"/>
    </source>
</evidence>
<sequence>MDRPRLKAHFTAQVIDGSKVFLLADGQHYRVQAAGAGRLLPYLDGRHTVAEIAATLSGELPLTQTLTALRKFAAFGVLAEGRPDWPEGTLAFWDAQGVDPVRAHAALERAEFTVVACGDADAGPVEAVLRKHGLRIRTRTVEDEAAGPQGELSVVVTGDYLDPALERLNAAYLAAEHPWALVKPSGITLWVGPVLRPGRTGCWACLAQRLAGNRQVERYLAGKRGGGMPYHPARESVPAGPSVAGGLLAVELARIAVARDGGTNPPARLEGSMTTVDLRSLATMEHTVIRLPQCRACGDPALISERSPKVMLSARDARHVTDGGYRIEPPARTYARLEKHISPLIGAVTRLHTFAEEDNGVTYSFTAGHNFAMIGDNMDLLRRNLRGQSGGKGRTEVQARVSALCEAIERYSGVWRGEEPVTEAAYADLDPAVAVHPESLLHFSDGQYAGREEWNKDPAHRLHLVPERFRTDLPVDWSPAWSLTEGRERLVPSGYAWYGHPDLERHFYCVGDSNGNASGNSVEEAVLQGFCELVERDAVALWWYNRARRPAFDLDSLRDPYVDTVREFYQGMDRDIWLLDITTDLGIPAFVGVSHRKGHPVEDVIVGFGAHLDPRIAAIRTLTEVNQFLPSVERRDEQGNTLYLDDDVATLAWWKETRLAEQPWLVPDPAQSPRTLGDYALSGGEDLAADVETCVNRAAAAGVEVVVLDQSRPDLELSVVRVIAPGMRHFWRRLGPGRLYDVPVSLGWIPRPKAEDELNPVSVFF</sequence>
<dbReference type="GO" id="GO:0016740">
    <property type="term" value="F:transferase activity"/>
    <property type="evidence" value="ECO:0007669"/>
    <property type="project" value="UniProtKB-KW"/>
</dbReference>
<dbReference type="GO" id="GO:0005840">
    <property type="term" value="C:ribosome"/>
    <property type="evidence" value="ECO:0007669"/>
    <property type="project" value="UniProtKB-KW"/>
</dbReference>